<sequence length="562" mass="62804">MEQMLHDHFLRVFATAPARPHGLDLAAIGYVPADLPSIDGPFTEEEVWCAIKELPADRAPRPDGFTGAFYKAAWPVIKGEIMAALHKFFDGRGEGLDKLNNGLIVLFPKKDVAACPRDYRPIAMVHSFGKLVYKILANRLAPLLPGLVSCNQMAFTRGRTMHDSYKFMQSLAAEYRRKKISRLLLKIDISKAFDTLSWAFLLEVLESVGFSARASPLPRAAVHDVVDAVHRRLPNCLGPLMTRSGRLVWIKSVLMAMPVFAMMANKLPTWAREEIEAMCRRYLWAGSDQSVRGKCLVAWPVVTRPTRFGGLGIPNLKLVNQALQARWLWLQRFSEDRICSGLPISVAAEVREFFEASITVMVGDGSRTSFWHNRWVQGQAIKDFAAALLAAVPKRIANSLTVAEGLSDRAWTRGIAGGITLAVIEDYVALWAILDSVVLREGVEDKVIWCWTPDGQYSAKSAYLMLHQGSVVFAGHDLIWKSWLPLRIKFFLWLAARCRLWTSDRRRRHGLDTREACFLCDDAPETIDHLLVSCKTSRSVWTAVLGACGLRPAGADSCSLLE</sequence>
<reference evidence="3 4" key="1">
    <citation type="submission" date="2024-02" db="EMBL/GenBank/DDBJ databases">
        <title>High-quality chromosome-scale genome assembly of Pensacola bahiagrass (Paspalum notatum Flugge var. saurae).</title>
        <authorList>
            <person name="Vega J.M."/>
            <person name="Podio M."/>
            <person name="Orjuela J."/>
            <person name="Siena L.A."/>
            <person name="Pessino S.C."/>
            <person name="Combes M.C."/>
            <person name="Mariac C."/>
            <person name="Albertini E."/>
            <person name="Pupilli F."/>
            <person name="Ortiz J.P.A."/>
            <person name="Leblanc O."/>
        </authorList>
    </citation>
    <scope>NUCLEOTIDE SEQUENCE [LARGE SCALE GENOMIC DNA]</scope>
    <source>
        <strain evidence="3">R1</strain>
        <tissue evidence="3">Leaf</tissue>
    </source>
</reference>
<evidence type="ECO:0000313" key="3">
    <source>
        <dbReference type="EMBL" id="WVZ92927.1"/>
    </source>
</evidence>
<keyword evidence="4" id="KW-1185">Reference proteome</keyword>
<evidence type="ECO:0008006" key="5">
    <source>
        <dbReference type="Google" id="ProtNLM"/>
    </source>
</evidence>
<protein>
    <recommendedName>
        <fullName evidence="5">Reverse transcriptase domain-containing protein</fullName>
    </recommendedName>
</protein>
<dbReference type="Proteomes" id="UP001341281">
    <property type="component" value="Chromosome 09"/>
</dbReference>
<evidence type="ECO:0000259" key="1">
    <source>
        <dbReference type="Pfam" id="PF00078"/>
    </source>
</evidence>
<name>A0AAQ3UMX2_PASNO</name>
<dbReference type="EMBL" id="CP144753">
    <property type="protein sequence ID" value="WVZ92927.1"/>
    <property type="molecule type" value="Genomic_DNA"/>
</dbReference>
<dbReference type="InterPro" id="IPR026960">
    <property type="entry name" value="RVT-Znf"/>
</dbReference>
<accession>A0AAQ3UMX2</accession>
<dbReference type="PANTHER" id="PTHR33116:SF83">
    <property type="entry name" value="REVERSE TRANSCRIPTASE ZINC-BINDING DOMAIN-CONTAINING PROTEIN"/>
    <property type="match status" value="1"/>
</dbReference>
<dbReference type="Pfam" id="PF00078">
    <property type="entry name" value="RVT_1"/>
    <property type="match status" value="1"/>
</dbReference>
<dbReference type="AlphaFoldDB" id="A0AAQ3UMX2"/>
<dbReference type="Pfam" id="PF13966">
    <property type="entry name" value="zf-RVT"/>
    <property type="match status" value="1"/>
</dbReference>
<evidence type="ECO:0000313" key="4">
    <source>
        <dbReference type="Proteomes" id="UP001341281"/>
    </source>
</evidence>
<gene>
    <name evidence="3" type="ORF">U9M48_038957</name>
</gene>
<feature type="domain" description="Reverse transcriptase zinc-binding" evidence="2">
    <location>
        <begin position="457"/>
        <end position="541"/>
    </location>
</feature>
<organism evidence="3 4">
    <name type="scientific">Paspalum notatum var. saurae</name>
    <dbReference type="NCBI Taxonomy" id="547442"/>
    <lineage>
        <taxon>Eukaryota</taxon>
        <taxon>Viridiplantae</taxon>
        <taxon>Streptophyta</taxon>
        <taxon>Embryophyta</taxon>
        <taxon>Tracheophyta</taxon>
        <taxon>Spermatophyta</taxon>
        <taxon>Magnoliopsida</taxon>
        <taxon>Liliopsida</taxon>
        <taxon>Poales</taxon>
        <taxon>Poaceae</taxon>
        <taxon>PACMAD clade</taxon>
        <taxon>Panicoideae</taxon>
        <taxon>Andropogonodae</taxon>
        <taxon>Paspaleae</taxon>
        <taxon>Paspalinae</taxon>
        <taxon>Paspalum</taxon>
    </lineage>
</organism>
<feature type="domain" description="Reverse transcriptase" evidence="1">
    <location>
        <begin position="108"/>
        <end position="211"/>
    </location>
</feature>
<dbReference type="PANTHER" id="PTHR33116">
    <property type="entry name" value="REVERSE TRANSCRIPTASE ZINC-BINDING DOMAIN-CONTAINING PROTEIN-RELATED-RELATED"/>
    <property type="match status" value="1"/>
</dbReference>
<proteinExistence type="predicted"/>
<evidence type="ECO:0000259" key="2">
    <source>
        <dbReference type="Pfam" id="PF13966"/>
    </source>
</evidence>
<dbReference type="InterPro" id="IPR000477">
    <property type="entry name" value="RT_dom"/>
</dbReference>